<proteinExistence type="predicted"/>
<keyword evidence="3" id="KW-1185">Reference proteome</keyword>
<comment type="caution">
    <text evidence="2">The sequence shown here is derived from an EMBL/GenBank/DDBJ whole genome shotgun (WGS) entry which is preliminary data.</text>
</comment>
<name>A0A1V4SMZ5_RUMHU</name>
<feature type="transmembrane region" description="Helical" evidence="1">
    <location>
        <begin position="67"/>
        <end position="88"/>
    </location>
</feature>
<feature type="transmembrane region" description="Helical" evidence="1">
    <location>
        <begin position="94"/>
        <end position="116"/>
    </location>
</feature>
<keyword evidence="1" id="KW-0472">Membrane</keyword>
<sequence>MSNILKFFVKRVCIFYGTALIVCLAIGDQQLVMVTALTAGVLLSLLKFAVLESVFGHLIGTASKKQAVTVSLVIYLLNLVIIGITAVFAMQFGVYALGAALAGILSVLIIVMINAVTEAFGITKNHYGQKVK</sequence>
<evidence type="ECO:0000313" key="2">
    <source>
        <dbReference type="EMBL" id="OPX44856.1"/>
    </source>
</evidence>
<evidence type="ECO:0000256" key="1">
    <source>
        <dbReference type="SAM" id="Phobius"/>
    </source>
</evidence>
<dbReference type="AlphaFoldDB" id="A0A1V4SMZ5"/>
<feature type="transmembrane region" description="Helical" evidence="1">
    <location>
        <begin position="33"/>
        <end position="55"/>
    </location>
</feature>
<dbReference type="EMBL" id="MZGX01000007">
    <property type="protein sequence ID" value="OPX44856.1"/>
    <property type="molecule type" value="Genomic_DNA"/>
</dbReference>
<organism evidence="2 3">
    <name type="scientific">Ruminiclostridium hungatei</name>
    <name type="common">Clostridium hungatei</name>
    <dbReference type="NCBI Taxonomy" id="48256"/>
    <lineage>
        <taxon>Bacteria</taxon>
        <taxon>Bacillati</taxon>
        <taxon>Bacillota</taxon>
        <taxon>Clostridia</taxon>
        <taxon>Eubacteriales</taxon>
        <taxon>Oscillospiraceae</taxon>
        <taxon>Ruminiclostridium</taxon>
    </lineage>
</organism>
<protein>
    <submittedName>
        <fullName evidence="2">Uncharacterized protein</fullName>
    </submittedName>
</protein>
<keyword evidence="1" id="KW-0812">Transmembrane</keyword>
<dbReference type="STRING" id="48256.CLHUN_14100"/>
<accession>A0A1V4SMZ5</accession>
<dbReference type="Proteomes" id="UP000191554">
    <property type="component" value="Unassembled WGS sequence"/>
</dbReference>
<keyword evidence="1" id="KW-1133">Transmembrane helix</keyword>
<feature type="transmembrane region" description="Helical" evidence="1">
    <location>
        <begin position="7"/>
        <end position="27"/>
    </location>
</feature>
<dbReference type="RefSeq" id="WP_242656460.1">
    <property type="nucleotide sequence ID" value="NZ_MZGX01000007.1"/>
</dbReference>
<evidence type="ECO:0000313" key="3">
    <source>
        <dbReference type="Proteomes" id="UP000191554"/>
    </source>
</evidence>
<reference evidence="2 3" key="1">
    <citation type="submission" date="2017-03" db="EMBL/GenBank/DDBJ databases">
        <title>Genome sequence of Clostridium hungatei DSM 14427.</title>
        <authorList>
            <person name="Poehlein A."/>
            <person name="Daniel R."/>
        </authorList>
    </citation>
    <scope>NUCLEOTIDE SEQUENCE [LARGE SCALE GENOMIC DNA]</scope>
    <source>
        <strain evidence="2 3">DSM 14427</strain>
    </source>
</reference>
<gene>
    <name evidence="2" type="ORF">CLHUN_14100</name>
</gene>